<keyword evidence="2" id="KW-0547">Nucleotide-binding</keyword>
<comment type="caution">
    <text evidence="2">The sequence shown here is derived from an EMBL/GenBank/DDBJ whole genome shotgun (WGS) entry which is preliminary data.</text>
</comment>
<keyword evidence="2" id="KW-0378">Hydrolase</keyword>
<accession>A0A317RGY7</accession>
<evidence type="ECO:0000313" key="3">
    <source>
        <dbReference type="Proteomes" id="UP000246483"/>
    </source>
</evidence>
<dbReference type="Pfam" id="PF12705">
    <property type="entry name" value="PDDEXK_1"/>
    <property type="match status" value="1"/>
</dbReference>
<dbReference type="InterPro" id="IPR038726">
    <property type="entry name" value="PDDEXK_AddAB-type"/>
</dbReference>
<keyword evidence="3" id="KW-1185">Reference proteome</keyword>
<reference evidence="2 3" key="1">
    <citation type="submission" date="2018-05" db="EMBL/GenBank/DDBJ databases">
        <title>Genomic Encyclopedia of Type Strains, Phase IV (KMG-IV): sequencing the most valuable type-strain genomes for metagenomic binning, comparative biology and taxonomic classification.</title>
        <authorList>
            <person name="Goeker M."/>
        </authorList>
    </citation>
    <scope>NUCLEOTIDE SEQUENCE [LARGE SCALE GENOMIC DNA]</scope>
    <source>
        <strain evidence="2 3">DSM 26006</strain>
    </source>
</reference>
<feature type="domain" description="PD-(D/E)XK endonuclease-like" evidence="1">
    <location>
        <begin position="596"/>
        <end position="845"/>
    </location>
</feature>
<dbReference type="Gene3D" id="3.90.320.10">
    <property type="match status" value="1"/>
</dbReference>
<keyword evidence="2" id="KW-0347">Helicase</keyword>
<evidence type="ECO:0000313" key="2">
    <source>
        <dbReference type="EMBL" id="PWW49037.1"/>
    </source>
</evidence>
<organism evidence="2 3">
    <name type="scientific">Melaminivora alkalimesophila</name>
    <dbReference type="NCBI Taxonomy" id="1165852"/>
    <lineage>
        <taxon>Bacteria</taxon>
        <taxon>Pseudomonadati</taxon>
        <taxon>Pseudomonadota</taxon>
        <taxon>Betaproteobacteria</taxon>
        <taxon>Burkholderiales</taxon>
        <taxon>Comamonadaceae</taxon>
        <taxon>Melaminivora</taxon>
    </lineage>
</organism>
<proteinExistence type="predicted"/>
<dbReference type="RefSeq" id="WP_110011972.1">
    <property type="nucleotide sequence ID" value="NZ_QGUB01000001.1"/>
</dbReference>
<dbReference type="InterPro" id="IPR011604">
    <property type="entry name" value="PDDEXK-like_dom_sf"/>
</dbReference>
<dbReference type="OrthoDB" id="9761147at2"/>
<name>A0A317RGY7_9BURK</name>
<dbReference type="GO" id="GO:0004386">
    <property type="term" value="F:helicase activity"/>
    <property type="evidence" value="ECO:0007669"/>
    <property type="project" value="UniProtKB-KW"/>
</dbReference>
<dbReference type="InterPro" id="IPR027417">
    <property type="entry name" value="P-loop_NTPase"/>
</dbReference>
<dbReference type="EMBL" id="QGUB01000001">
    <property type="protein sequence ID" value="PWW49037.1"/>
    <property type="molecule type" value="Genomic_DNA"/>
</dbReference>
<protein>
    <submittedName>
        <fullName evidence="2">ATP-dependent helicase/nuclease subunit B</fullName>
    </submittedName>
</protein>
<gene>
    <name evidence="2" type="ORF">DFR36_101557</name>
</gene>
<evidence type="ECO:0000259" key="1">
    <source>
        <dbReference type="Pfam" id="PF12705"/>
    </source>
</evidence>
<sequence length="850" mass="91919">MTVIAKDDGPTSPWRPVFEQVRAQAAARGVPLLAVVVLVPYAQLMAEARRQWQRLHPQGFVPRFETTRNWAAQWPGPQAHAWAYRGDRARDALTVPLVLERAGLAAQGSLLAGPVLEMAAQLADAAGAVPPHQRAAWGETARSLLPLAAEGSALDLEARAARVALEWVLASPRPADALFAPAVRASVRLLVAVQGLQPDPLEQALLAHWGEEACALALPPAQAVAPPATRIALHASEDAEAEAWRTAACVLAHLAARRTPVALVDNDRALTRRVLSLLQGSGVAVRDETGWSLSTTRAAARLMAVLRACAWDASADTVLDALKQLEPAGQEALPALERWLRRQGAALWAPAARELEARAPSLPAEAALAARWEGWRAPLAGRRTLPQWLEALRTLLRGCGLWQSLLADPAGQCLLAELRLAPDGLDAELHEMEGAGRRFELAEFMHWISEVLEGARYRPAYPEGAPVVVLPLAQLLGREFAAVVVPGCDEKRLPAAPEPTGPWSGAQREGLGLPTREAMAEAQRAAWEQALALPAVDLVWRMADEGGEPLLASPLLQQLTLRGLAVPGQDACLQREVLPAPVARPQVVGSALPVRSLSASAYEDLRKCPYRFFALRQLGLRAQDELDAEADKRSFGSWLHRALQHFHEALQREPHGPRAALLDAAAERAMRELRLGEGDFLPFASGWPAVRDAYLQWLAKHEDGGGSFGQAELRLRRPLAGVELVGSIDRVDATGDAGGRAQLLIDYKTEDAQVTRRRIGAGCEDTQLAFYAALVEAEGPLEAAYLNVSERGEVVLQPQPDVLALREQLLRGIAHDLQRIAQGVALQALGEGRSCAHCDARGLCRKDFWQ</sequence>
<keyword evidence="2" id="KW-0067">ATP-binding</keyword>
<dbReference type="AlphaFoldDB" id="A0A317RGY7"/>
<dbReference type="Proteomes" id="UP000246483">
    <property type="component" value="Unassembled WGS sequence"/>
</dbReference>
<dbReference type="SUPFAM" id="SSF52540">
    <property type="entry name" value="P-loop containing nucleoside triphosphate hydrolases"/>
    <property type="match status" value="1"/>
</dbReference>